<dbReference type="EMBL" id="CM012454">
    <property type="protein sequence ID" value="RVE60561.1"/>
    <property type="molecule type" value="Genomic_DNA"/>
</dbReference>
<dbReference type="SUPFAM" id="SSF47266">
    <property type="entry name" value="4-helical cytokines"/>
    <property type="match status" value="1"/>
</dbReference>
<accession>A0A437CE12</accession>
<dbReference type="AlphaFoldDB" id="A0A437CE12"/>
<name>A0A437CE12_ORYJA</name>
<sequence length="242" mass="27594">MRSRRSLTGPVIRVETAKVCENILQLFDKNTKNKLLLTCCVFDPRGGEMAEQEQQQALSALETPVSGPSRTGRAVNLARLLHHECSELLRLYKQRETFLLDHTPDGSRIVSLSPPEEEEPSTERQVQLLHSALRQCLGLLHCVIQKEEEEWGKLEEDYESTKKNVRVRLEDLLYTTKNLVEDGTLEVTPDHRCTEEVDGASGVFGLKMWIYRVLVELTHWSDHAVQTLHGLHTQTEGVEEEV</sequence>
<dbReference type="OrthoDB" id="8888258at2759"/>
<dbReference type="PANTHER" id="PTHR15196:SF1">
    <property type="entry name" value="CILIARY NEUROTROPHIC FACTOR"/>
    <property type="match status" value="1"/>
</dbReference>
<dbReference type="InterPro" id="IPR009079">
    <property type="entry name" value="4_helix_cytokine-like_core"/>
</dbReference>
<evidence type="ECO:0000313" key="2">
    <source>
        <dbReference type="Proteomes" id="UP000283210"/>
    </source>
</evidence>
<proteinExistence type="predicted"/>
<dbReference type="PANTHER" id="PTHR15196">
    <property type="entry name" value="CILIARY NEUROTROPHIC FACTOR"/>
    <property type="match status" value="1"/>
</dbReference>
<organism evidence="1 2">
    <name type="scientific">Oryzias javanicus</name>
    <name type="common">Javanese ricefish</name>
    <name type="synonym">Aplocheilus javanicus</name>
    <dbReference type="NCBI Taxonomy" id="123683"/>
    <lineage>
        <taxon>Eukaryota</taxon>
        <taxon>Metazoa</taxon>
        <taxon>Chordata</taxon>
        <taxon>Craniata</taxon>
        <taxon>Vertebrata</taxon>
        <taxon>Euteleostomi</taxon>
        <taxon>Actinopterygii</taxon>
        <taxon>Neopterygii</taxon>
        <taxon>Teleostei</taxon>
        <taxon>Neoteleostei</taxon>
        <taxon>Acanthomorphata</taxon>
        <taxon>Ovalentaria</taxon>
        <taxon>Atherinomorphae</taxon>
        <taxon>Beloniformes</taxon>
        <taxon>Adrianichthyidae</taxon>
        <taxon>Oryziinae</taxon>
        <taxon>Oryzias</taxon>
    </lineage>
</organism>
<dbReference type="Proteomes" id="UP000283210">
    <property type="component" value="Chromosome 18"/>
</dbReference>
<evidence type="ECO:0000313" key="1">
    <source>
        <dbReference type="EMBL" id="RVE60561.1"/>
    </source>
</evidence>
<dbReference type="Gene3D" id="1.20.1250.10">
    <property type="match status" value="1"/>
</dbReference>
<reference evidence="1 2" key="2">
    <citation type="submission" date="2019-01" db="EMBL/GenBank/DDBJ databases">
        <title>A chromosome length genome reference of the Java medaka (oryzias javanicus).</title>
        <authorList>
            <person name="Herpin A."/>
            <person name="Takehana Y."/>
            <person name="Naruse K."/>
            <person name="Ansai S."/>
            <person name="Kawaguchi M."/>
        </authorList>
    </citation>
    <scope>NUCLEOTIDE SEQUENCE [LARGE SCALE GENOMIC DNA]</scope>
    <source>
        <strain evidence="1">RS831</strain>
        <tissue evidence="1">Whole body</tissue>
    </source>
</reference>
<dbReference type="Pfam" id="PF01110">
    <property type="entry name" value="CNTF"/>
    <property type="match status" value="1"/>
</dbReference>
<dbReference type="GO" id="GO:0043524">
    <property type="term" value="P:negative regulation of neuron apoptotic process"/>
    <property type="evidence" value="ECO:0007669"/>
    <property type="project" value="InterPro"/>
</dbReference>
<gene>
    <name evidence="1" type="ORF">OJAV_G00182200</name>
</gene>
<keyword evidence="2" id="KW-1185">Reference proteome</keyword>
<protein>
    <submittedName>
        <fullName evidence="1">Uncharacterized protein</fullName>
    </submittedName>
</protein>
<dbReference type="GO" id="GO:0070120">
    <property type="term" value="P:ciliary neurotrophic factor-mediated signaling pathway"/>
    <property type="evidence" value="ECO:0007669"/>
    <property type="project" value="InterPro"/>
</dbReference>
<dbReference type="InterPro" id="IPR000151">
    <property type="entry name" value="Ciliary_neurotrophic_fac_CNTF"/>
</dbReference>
<reference evidence="1 2" key="1">
    <citation type="submission" date="2018-11" db="EMBL/GenBank/DDBJ databases">
        <authorList>
            <person name="Lopez-Roques C."/>
            <person name="Donnadieu C."/>
            <person name="Bouchez O."/>
            <person name="Klopp C."/>
            <person name="Cabau C."/>
            <person name="Zahm M."/>
        </authorList>
    </citation>
    <scope>NUCLEOTIDE SEQUENCE [LARGE SCALE GENOMIC DNA]</scope>
    <source>
        <strain evidence="1">RS831</strain>
        <tissue evidence="1">Whole body</tissue>
    </source>
</reference>
<dbReference type="GO" id="GO:0005127">
    <property type="term" value="F:ciliary neurotrophic factor receptor binding"/>
    <property type="evidence" value="ECO:0007669"/>
    <property type="project" value="InterPro"/>
</dbReference>
<dbReference type="OMA" id="KLWTYRV"/>